<keyword evidence="2" id="KW-1185">Reference proteome</keyword>
<dbReference type="WBParaSite" id="TMUE_3000011699.1">
    <property type="protein sequence ID" value="TMUE_3000011699.1"/>
    <property type="gene ID" value="WBGene00301375"/>
</dbReference>
<organism evidence="2 3">
    <name type="scientific">Trichuris muris</name>
    <name type="common">Mouse whipworm</name>
    <dbReference type="NCBI Taxonomy" id="70415"/>
    <lineage>
        <taxon>Eukaryota</taxon>
        <taxon>Metazoa</taxon>
        <taxon>Ecdysozoa</taxon>
        <taxon>Nematoda</taxon>
        <taxon>Enoplea</taxon>
        <taxon>Dorylaimia</taxon>
        <taxon>Trichinellida</taxon>
        <taxon>Trichuridae</taxon>
        <taxon>Trichuris</taxon>
    </lineage>
</organism>
<keyword evidence="1" id="KW-0472">Membrane</keyword>
<feature type="transmembrane region" description="Helical" evidence="1">
    <location>
        <begin position="189"/>
        <end position="214"/>
    </location>
</feature>
<accession>A0A5S6QX77</accession>
<keyword evidence="1" id="KW-0812">Transmembrane</keyword>
<evidence type="ECO:0000313" key="2">
    <source>
        <dbReference type="Proteomes" id="UP000046395"/>
    </source>
</evidence>
<dbReference type="Proteomes" id="UP000046395">
    <property type="component" value="Unassembled WGS sequence"/>
</dbReference>
<reference evidence="3" key="1">
    <citation type="submission" date="2019-12" db="UniProtKB">
        <authorList>
            <consortium name="WormBaseParasite"/>
        </authorList>
    </citation>
    <scope>IDENTIFICATION</scope>
</reference>
<proteinExistence type="predicted"/>
<evidence type="ECO:0000313" key="3">
    <source>
        <dbReference type="WBParaSite" id="TMUE_3000011699.1"/>
    </source>
</evidence>
<dbReference type="AlphaFoldDB" id="A0A5S6QX77"/>
<sequence>MKFVANSKGTLELDFLPSSFALFPEALIVREARAIANAEPAGRFRRKLPCRTSRGCHEKNPGVHAAPPLLTKQRAIARSAKPRGGRRNFAPAYVLPANRLRTVPAELTFKPPMGAFVGPPSFAVPFTFPTLQRSARDEDPLFVRSASRSPGLPPYSVMYLCGVPLLRRLFARHWSSDLIPFGAPRLPSAIAWCLFAVPIYAFDSLVTFFINSVAKARSLCLRRSCKSERCVMQACTSSAPIIPVFPCGRTIGTFSTDRP</sequence>
<name>A0A5S6QX77_TRIMR</name>
<protein>
    <submittedName>
        <fullName evidence="3">Uncharacterized protein</fullName>
    </submittedName>
</protein>
<evidence type="ECO:0000256" key="1">
    <source>
        <dbReference type="SAM" id="Phobius"/>
    </source>
</evidence>
<keyword evidence="1" id="KW-1133">Transmembrane helix</keyword>